<dbReference type="GO" id="GO:0005794">
    <property type="term" value="C:Golgi apparatus"/>
    <property type="evidence" value="ECO:0007669"/>
    <property type="project" value="TreeGrafter"/>
</dbReference>
<dbReference type="Proteomes" id="UP000829685">
    <property type="component" value="Unassembled WGS sequence"/>
</dbReference>
<proteinExistence type="predicted"/>
<sequence>MLATMTSVPGPSAGTHWPTASAHSANAPRTSGNGPSGILHRMETGQRPSSVLDSDSRGRLMSCTRIGSLGLELDIQQRCHITNLAPLVPARRVGPHRFGQLDLGLLTPEYGATARRPVEIACNWMCIGLVATSHPKYAVIALDSREEYILRPTSRPHFWTHQPSGNVVLSSRDLLRREHGTWMGITRSGRLAILTNFRETVPDSDSHQVYGLKSRGEIVNAWLGAPANEDLDAFVGRMVGDRVLTGVGGFSLICGDLRPRGKDVKESNGDGQSGRRELLPMAVISNRSEAVDGVPRIAGKRGDVWGLSNTIYEDPPTWPKIIHGRRLVKEAVDTAVAEDADEERLVDLLFSVLDTNMMPPRDAGVEHEKYVDLLKNSIFCPAITDEQRDRDMAAAVARGKMKPAFDEIEDESREAAEQNPPGGAAIFDKGAYGTQRQTIILVDWEGRVTYIERALWDAHGNPIERGKGDVKINFDIEGWN</sequence>
<name>A0A9P9WXC4_9PEZI</name>
<feature type="region of interest" description="Disordered" evidence="1">
    <location>
        <begin position="1"/>
        <end position="55"/>
    </location>
</feature>
<keyword evidence="3" id="KW-1185">Reference proteome</keyword>
<evidence type="ECO:0000256" key="1">
    <source>
        <dbReference type="SAM" id="MobiDB-lite"/>
    </source>
</evidence>
<gene>
    <name evidence="2" type="ORF">JX265_001063</name>
</gene>
<dbReference type="GO" id="GO:0007030">
    <property type="term" value="P:Golgi organization"/>
    <property type="evidence" value="ECO:0007669"/>
    <property type="project" value="TreeGrafter"/>
</dbReference>
<reference evidence="2" key="1">
    <citation type="submission" date="2021-03" db="EMBL/GenBank/DDBJ databases">
        <title>Revisited historic fungal species revealed as producer of novel bioactive compounds through whole genome sequencing and comparative genomics.</title>
        <authorList>
            <person name="Vignolle G.A."/>
            <person name="Hochenegger N."/>
            <person name="Mach R.L."/>
            <person name="Mach-Aigner A.R."/>
            <person name="Javad Rahimi M."/>
            <person name="Salim K.A."/>
            <person name="Chan C.M."/>
            <person name="Lim L.B.L."/>
            <person name="Cai F."/>
            <person name="Druzhinina I.S."/>
            <person name="U'Ren J.M."/>
            <person name="Derntl C."/>
        </authorList>
    </citation>
    <scope>NUCLEOTIDE SEQUENCE</scope>
    <source>
        <strain evidence="2">TUCIM 5799</strain>
    </source>
</reference>
<dbReference type="AlphaFoldDB" id="A0A9P9WXC4"/>
<accession>A0A9P9WXC4</accession>
<dbReference type="PANTHER" id="PTHR17985:SF8">
    <property type="entry name" value="TRANSPORT AND GOLGI ORGANIZATION PROTEIN 2 HOMOLOG"/>
    <property type="match status" value="1"/>
</dbReference>
<dbReference type="Pfam" id="PF05742">
    <property type="entry name" value="TANGO2"/>
    <property type="match status" value="1"/>
</dbReference>
<dbReference type="GO" id="GO:0009306">
    <property type="term" value="P:protein secretion"/>
    <property type="evidence" value="ECO:0007669"/>
    <property type="project" value="TreeGrafter"/>
</dbReference>
<dbReference type="EMBL" id="JAFIMR010000002">
    <property type="protein sequence ID" value="KAI1880823.1"/>
    <property type="molecule type" value="Genomic_DNA"/>
</dbReference>
<dbReference type="InterPro" id="IPR008551">
    <property type="entry name" value="TANGO2"/>
</dbReference>
<protein>
    <submittedName>
        <fullName evidence="2">Uncharacterized protein</fullName>
    </submittedName>
</protein>
<feature type="compositionally biased region" description="Polar residues" evidence="1">
    <location>
        <begin position="21"/>
        <end position="33"/>
    </location>
</feature>
<comment type="caution">
    <text evidence="2">The sequence shown here is derived from an EMBL/GenBank/DDBJ whole genome shotgun (WGS) entry which is preliminary data.</text>
</comment>
<evidence type="ECO:0000313" key="2">
    <source>
        <dbReference type="EMBL" id="KAI1880823.1"/>
    </source>
</evidence>
<organism evidence="2 3">
    <name type="scientific">Neoarthrinium moseri</name>
    <dbReference type="NCBI Taxonomy" id="1658444"/>
    <lineage>
        <taxon>Eukaryota</taxon>
        <taxon>Fungi</taxon>
        <taxon>Dikarya</taxon>
        <taxon>Ascomycota</taxon>
        <taxon>Pezizomycotina</taxon>
        <taxon>Sordariomycetes</taxon>
        <taxon>Xylariomycetidae</taxon>
        <taxon>Amphisphaeriales</taxon>
        <taxon>Apiosporaceae</taxon>
        <taxon>Neoarthrinium</taxon>
    </lineage>
</organism>
<dbReference type="PANTHER" id="PTHR17985">
    <property type="entry name" value="SER/THR-RICH PROTEIN T10 IN DGCR REGION"/>
    <property type="match status" value="1"/>
</dbReference>
<evidence type="ECO:0000313" key="3">
    <source>
        <dbReference type="Proteomes" id="UP000829685"/>
    </source>
</evidence>